<dbReference type="GeneID" id="55641342"/>
<organism evidence="2 3">
    <name type="scientific">Metallosphaera tengchongensis</name>
    <dbReference type="NCBI Taxonomy" id="1532350"/>
    <lineage>
        <taxon>Archaea</taxon>
        <taxon>Thermoproteota</taxon>
        <taxon>Thermoprotei</taxon>
        <taxon>Sulfolobales</taxon>
        <taxon>Sulfolobaceae</taxon>
        <taxon>Metallosphaera</taxon>
    </lineage>
</organism>
<dbReference type="CDD" id="cd00093">
    <property type="entry name" value="HTH_XRE"/>
    <property type="match status" value="1"/>
</dbReference>
<dbReference type="Proteomes" id="UP000509301">
    <property type="component" value="Chromosome"/>
</dbReference>
<proteinExistence type="predicted"/>
<dbReference type="InterPro" id="IPR001387">
    <property type="entry name" value="Cro/C1-type_HTH"/>
</dbReference>
<keyword evidence="3" id="KW-1185">Reference proteome</keyword>
<dbReference type="InterPro" id="IPR004451">
    <property type="entry name" value="MJ0586"/>
</dbReference>
<dbReference type="EMBL" id="CP049074">
    <property type="protein sequence ID" value="QKQ99869.1"/>
    <property type="molecule type" value="Genomic_DNA"/>
</dbReference>
<dbReference type="AlphaFoldDB" id="A0A6N0NXM6"/>
<dbReference type="OrthoDB" id="11138at2157"/>
<accession>A0A6N0NXM6</accession>
<dbReference type="Gene3D" id="1.10.260.40">
    <property type="entry name" value="lambda repressor-like DNA-binding domains"/>
    <property type="match status" value="1"/>
</dbReference>
<dbReference type="SUPFAM" id="SSF47413">
    <property type="entry name" value="lambda repressor-like DNA-binding domains"/>
    <property type="match status" value="1"/>
</dbReference>
<protein>
    <submittedName>
        <fullName evidence="2">TIGR00270 family protein</fullName>
    </submittedName>
</protein>
<gene>
    <name evidence="2" type="ORF">GWK48_05290</name>
</gene>
<evidence type="ECO:0000259" key="1">
    <source>
        <dbReference type="PROSITE" id="PS50943"/>
    </source>
</evidence>
<reference evidence="2 3" key="1">
    <citation type="submission" date="2020-02" db="EMBL/GenBank/DDBJ databases">
        <title>Comparative genome analysis reveals the metabolism and evolution of the thermophilic archaeal genus Metallosphaera.</title>
        <authorList>
            <person name="Jiang C."/>
        </authorList>
    </citation>
    <scope>NUCLEOTIDE SEQUENCE [LARGE SCALE GENOMIC DNA]</scope>
    <source>
        <strain evidence="2 3">Ric-A</strain>
    </source>
</reference>
<dbReference type="KEGG" id="mten:GWK48_05290"/>
<dbReference type="NCBIfam" id="TIGR00270">
    <property type="entry name" value="multiprotein bridging factor aMBF1"/>
    <property type="match status" value="1"/>
</dbReference>
<dbReference type="PROSITE" id="PS50943">
    <property type="entry name" value="HTH_CROC1"/>
    <property type="match status" value="1"/>
</dbReference>
<evidence type="ECO:0000313" key="2">
    <source>
        <dbReference type="EMBL" id="QKQ99869.1"/>
    </source>
</evidence>
<name>A0A6N0NXM6_9CREN</name>
<dbReference type="InterPro" id="IPR010982">
    <property type="entry name" value="Lambda_DNA-bd_dom_sf"/>
</dbReference>
<dbReference type="Pfam" id="PF01381">
    <property type="entry name" value="HTH_3"/>
    <property type="match status" value="1"/>
</dbReference>
<dbReference type="GO" id="GO:0003677">
    <property type="term" value="F:DNA binding"/>
    <property type="evidence" value="ECO:0007669"/>
    <property type="project" value="InterPro"/>
</dbReference>
<dbReference type="RefSeq" id="WP_174630276.1">
    <property type="nucleotide sequence ID" value="NZ_CP049074.1"/>
</dbReference>
<evidence type="ECO:0000313" key="3">
    <source>
        <dbReference type="Proteomes" id="UP000509301"/>
    </source>
</evidence>
<dbReference type="SMART" id="SM00530">
    <property type="entry name" value="HTH_XRE"/>
    <property type="match status" value="1"/>
</dbReference>
<sequence>MSPVKKDVENYCEMCGARINGSSYSVKFEGSTITVCRNCYEKIRKHATLVPNQAKQSPHRTKTVKPRIEEVELDVDPSYPNIIREARERLKLTTKGLAERMKVQENVIKRIEQGKLKPTVEEARQLEKILGIKLIVTVTSGKGSTPTNEDQSLTLGDIIKIREGKK</sequence>
<feature type="domain" description="HTH cro/C1-type" evidence="1">
    <location>
        <begin position="83"/>
        <end position="138"/>
    </location>
</feature>